<evidence type="ECO:0008006" key="9">
    <source>
        <dbReference type="Google" id="ProtNLM"/>
    </source>
</evidence>
<feature type="compositionally biased region" description="Basic and acidic residues" evidence="5">
    <location>
        <begin position="149"/>
        <end position="219"/>
    </location>
</feature>
<feature type="transmembrane region" description="Helical" evidence="6">
    <location>
        <begin position="47"/>
        <end position="73"/>
    </location>
</feature>
<evidence type="ECO:0000256" key="1">
    <source>
        <dbReference type="ARBA" id="ARBA00004141"/>
    </source>
</evidence>
<accession>A0A423SKY4</accession>
<keyword evidence="2 6" id="KW-0812">Transmembrane</keyword>
<name>A0A423SKY4_PENVA</name>
<comment type="caution">
    <text evidence="7">The sequence shown here is derived from an EMBL/GenBank/DDBJ whole genome shotgun (WGS) entry which is preliminary data.</text>
</comment>
<dbReference type="InterPro" id="IPR036259">
    <property type="entry name" value="MFS_trans_sf"/>
</dbReference>
<evidence type="ECO:0000256" key="5">
    <source>
        <dbReference type="SAM" id="MobiDB-lite"/>
    </source>
</evidence>
<evidence type="ECO:0000313" key="7">
    <source>
        <dbReference type="EMBL" id="ROT64842.1"/>
    </source>
</evidence>
<dbReference type="Gene3D" id="1.20.1250.20">
    <property type="entry name" value="MFS general substrate transporter like domains"/>
    <property type="match status" value="1"/>
</dbReference>
<keyword evidence="8" id="KW-1185">Reference proteome</keyword>
<feature type="region of interest" description="Disordered" evidence="5">
    <location>
        <begin position="126"/>
        <end position="264"/>
    </location>
</feature>
<reference evidence="7 8" key="2">
    <citation type="submission" date="2019-01" db="EMBL/GenBank/DDBJ databases">
        <title>The decoding of complex shrimp genome reveals the adaptation for benthos swimmer, frequently molting mechanism and breeding impact on genome.</title>
        <authorList>
            <person name="Sun Y."/>
            <person name="Gao Y."/>
            <person name="Yu Y."/>
        </authorList>
    </citation>
    <scope>NUCLEOTIDE SEQUENCE [LARGE SCALE GENOMIC DNA]</scope>
    <source>
        <tissue evidence="7">Muscle</tissue>
    </source>
</reference>
<dbReference type="Pfam" id="PF07690">
    <property type="entry name" value="MFS_1"/>
    <property type="match status" value="1"/>
</dbReference>
<dbReference type="Proteomes" id="UP000283509">
    <property type="component" value="Unassembled WGS sequence"/>
</dbReference>
<evidence type="ECO:0000256" key="2">
    <source>
        <dbReference type="ARBA" id="ARBA00022692"/>
    </source>
</evidence>
<evidence type="ECO:0000313" key="8">
    <source>
        <dbReference type="Proteomes" id="UP000283509"/>
    </source>
</evidence>
<dbReference type="GO" id="GO:0016020">
    <property type="term" value="C:membrane"/>
    <property type="evidence" value="ECO:0007669"/>
    <property type="project" value="UniProtKB-SubCell"/>
</dbReference>
<feature type="region of interest" description="Disordered" evidence="5">
    <location>
        <begin position="1"/>
        <end position="27"/>
    </location>
</feature>
<keyword evidence="4 6" id="KW-0472">Membrane</keyword>
<feature type="transmembrane region" description="Helical" evidence="6">
    <location>
        <begin position="424"/>
        <end position="442"/>
    </location>
</feature>
<dbReference type="InterPro" id="IPR011701">
    <property type="entry name" value="MFS"/>
</dbReference>
<feature type="compositionally biased region" description="Polar residues" evidence="5">
    <location>
        <begin position="248"/>
        <end position="258"/>
    </location>
</feature>
<dbReference type="GO" id="GO:0022857">
    <property type="term" value="F:transmembrane transporter activity"/>
    <property type="evidence" value="ECO:0007669"/>
    <property type="project" value="InterPro"/>
</dbReference>
<feature type="compositionally biased region" description="Basic and acidic residues" evidence="5">
    <location>
        <begin position="1"/>
        <end position="13"/>
    </location>
</feature>
<dbReference type="EMBL" id="QCYY01003176">
    <property type="protein sequence ID" value="ROT64842.1"/>
    <property type="molecule type" value="Genomic_DNA"/>
</dbReference>
<evidence type="ECO:0000256" key="4">
    <source>
        <dbReference type="ARBA" id="ARBA00023136"/>
    </source>
</evidence>
<evidence type="ECO:0000256" key="3">
    <source>
        <dbReference type="ARBA" id="ARBA00022989"/>
    </source>
</evidence>
<evidence type="ECO:0000256" key="6">
    <source>
        <dbReference type="SAM" id="Phobius"/>
    </source>
</evidence>
<organism evidence="7 8">
    <name type="scientific">Penaeus vannamei</name>
    <name type="common">Whiteleg shrimp</name>
    <name type="synonym">Litopenaeus vannamei</name>
    <dbReference type="NCBI Taxonomy" id="6689"/>
    <lineage>
        <taxon>Eukaryota</taxon>
        <taxon>Metazoa</taxon>
        <taxon>Ecdysozoa</taxon>
        <taxon>Arthropoda</taxon>
        <taxon>Crustacea</taxon>
        <taxon>Multicrustacea</taxon>
        <taxon>Malacostraca</taxon>
        <taxon>Eumalacostraca</taxon>
        <taxon>Eucarida</taxon>
        <taxon>Decapoda</taxon>
        <taxon>Dendrobranchiata</taxon>
        <taxon>Penaeoidea</taxon>
        <taxon>Penaeidae</taxon>
        <taxon>Penaeus</taxon>
    </lineage>
</organism>
<feature type="transmembrane region" description="Helical" evidence="6">
    <location>
        <begin position="350"/>
        <end position="367"/>
    </location>
</feature>
<dbReference type="OrthoDB" id="5296287at2759"/>
<comment type="subcellular location">
    <subcellularLocation>
        <location evidence="1">Membrane</location>
        <topology evidence="1">Multi-pass membrane protein</topology>
    </subcellularLocation>
</comment>
<reference evidence="7 8" key="1">
    <citation type="submission" date="2018-04" db="EMBL/GenBank/DDBJ databases">
        <authorList>
            <person name="Zhang X."/>
            <person name="Yuan J."/>
            <person name="Li F."/>
            <person name="Xiang J."/>
        </authorList>
    </citation>
    <scope>NUCLEOTIDE SEQUENCE [LARGE SCALE GENOMIC DNA]</scope>
    <source>
        <tissue evidence="7">Muscle</tissue>
    </source>
</reference>
<dbReference type="SUPFAM" id="SSF103473">
    <property type="entry name" value="MFS general substrate transporter"/>
    <property type="match status" value="1"/>
</dbReference>
<sequence length="443" mass="50246">MERTSEGQEDARGRRNTTYKPDGGEGSRPELDAVLRWADQRCVYERLLVWAWLLPVCLLTPCAYMTIILMVYAPPHTCAAPASPDALTSQAWRNLTLPRDGTGKFKTCQMYDYEAAIGDSLGRLSAQRAPPVTSGGSDQALRNPLARRTYQEDGKEDGKEKEEVKQMEGNEQEAEREKKKEREEQEWEKKERENAQEVEGKKEKVEHHLKEEPRAKGENAQEAEGDEEEEKHQEEMATMQETLDHSIPQHSLHGTTNSRDGERAEENYRKAALEWLERYPSTLPENVTDCLFGYAFDAHYFTATATTEFEWVCAEEYSATRVLQASMFGNLVGCLIFGPLADRIGRRRTFLLLALKVAVLGSVFVLLRDTWLMLLVRFQVSLGLPIIYQIVRDERRGPVTALSSVFFSLGQCLMALVAWLTGDWVKLGLITSLPAFLALVYVK</sequence>
<feature type="transmembrane region" description="Helical" evidence="6">
    <location>
        <begin position="398"/>
        <end position="418"/>
    </location>
</feature>
<protein>
    <recommendedName>
        <fullName evidence="9">Major facilitator superfamily (MFS) profile domain-containing protein</fullName>
    </recommendedName>
</protein>
<dbReference type="AlphaFoldDB" id="A0A423SKY4"/>
<gene>
    <name evidence="7" type="ORF">C7M84_017193</name>
</gene>
<proteinExistence type="predicted"/>
<keyword evidence="3 6" id="KW-1133">Transmembrane helix</keyword>
<dbReference type="PANTHER" id="PTHR24064">
    <property type="entry name" value="SOLUTE CARRIER FAMILY 22 MEMBER"/>
    <property type="match status" value="1"/>
</dbReference>